<dbReference type="OrthoDB" id="338622at2759"/>
<accession>A0A8J2SYM1</accession>
<organism evidence="2 3">
    <name type="scientific">Pelagomonas calceolata</name>
    <dbReference type="NCBI Taxonomy" id="35677"/>
    <lineage>
        <taxon>Eukaryota</taxon>
        <taxon>Sar</taxon>
        <taxon>Stramenopiles</taxon>
        <taxon>Ochrophyta</taxon>
        <taxon>Pelagophyceae</taxon>
        <taxon>Pelagomonadales</taxon>
        <taxon>Pelagomonadaceae</taxon>
        <taxon>Pelagomonas</taxon>
    </lineage>
</organism>
<reference evidence="2" key="1">
    <citation type="submission" date="2021-11" db="EMBL/GenBank/DDBJ databases">
        <authorList>
            <consortium name="Genoscope - CEA"/>
            <person name="William W."/>
        </authorList>
    </citation>
    <scope>NUCLEOTIDE SEQUENCE</scope>
</reference>
<dbReference type="EMBL" id="CAKKNE010000005">
    <property type="protein sequence ID" value="CAH0378102.1"/>
    <property type="molecule type" value="Genomic_DNA"/>
</dbReference>
<dbReference type="Pfam" id="PF00578">
    <property type="entry name" value="AhpC-TSA"/>
    <property type="match status" value="1"/>
</dbReference>
<feature type="domain" description="Alkyl hydroperoxide reductase subunit C/ Thiol specific antioxidant" evidence="1">
    <location>
        <begin position="30"/>
        <end position="112"/>
    </location>
</feature>
<dbReference type="InterPro" id="IPR000866">
    <property type="entry name" value="AhpC/TSA"/>
</dbReference>
<dbReference type="InterPro" id="IPR036249">
    <property type="entry name" value="Thioredoxin-like_sf"/>
</dbReference>
<dbReference type="SUPFAM" id="SSF52833">
    <property type="entry name" value="Thioredoxin-like"/>
    <property type="match status" value="1"/>
</dbReference>
<evidence type="ECO:0000313" key="3">
    <source>
        <dbReference type="Proteomes" id="UP000789595"/>
    </source>
</evidence>
<protein>
    <recommendedName>
        <fullName evidence="1">Alkyl hydroperoxide reductase subunit C/ Thiol specific antioxidant domain-containing protein</fullName>
    </recommendedName>
</protein>
<gene>
    <name evidence="2" type="ORF">PECAL_5P26200</name>
</gene>
<dbReference type="GO" id="GO:0016209">
    <property type="term" value="F:antioxidant activity"/>
    <property type="evidence" value="ECO:0007669"/>
    <property type="project" value="InterPro"/>
</dbReference>
<evidence type="ECO:0000259" key="1">
    <source>
        <dbReference type="Pfam" id="PF00578"/>
    </source>
</evidence>
<name>A0A8J2SYM1_9STRA</name>
<proteinExistence type="predicted"/>
<dbReference type="GO" id="GO:0016491">
    <property type="term" value="F:oxidoreductase activity"/>
    <property type="evidence" value="ECO:0007669"/>
    <property type="project" value="InterPro"/>
</dbReference>
<comment type="caution">
    <text evidence="2">The sequence shown here is derived from an EMBL/GenBank/DDBJ whole genome shotgun (WGS) entry which is preliminary data.</text>
</comment>
<dbReference type="AlphaFoldDB" id="A0A8J2SYM1"/>
<evidence type="ECO:0000313" key="2">
    <source>
        <dbReference type="EMBL" id="CAH0378102.1"/>
    </source>
</evidence>
<dbReference type="Gene3D" id="3.40.30.10">
    <property type="entry name" value="Glutaredoxin"/>
    <property type="match status" value="1"/>
</dbReference>
<dbReference type="Proteomes" id="UP000789595">
    <property type="component" value="Unassembled WGS sequence"/>
</dbReference>
<sequence>MLRVATISLCAGARAMSLKAGAQVPKFAGQAFTALCDQFKAKGYDLYGVSCDAVDANKAFHEKFDFAFPLLSDVDKSMTKAFGVCKPAKDGSDPCDKSARVTVVVGADGTVVKCIDPFDAREGPAALLAEL</sequence>
<keyword evidence="3" id="KW-1185">Reference proteome</keyword>